<dbReference type="PANTHER" id="PTHR12784">
    <property type="entry name" value="STEERIN"/>
    <property type="match status" value="1"/>
</dbReference>
<proteinExistence type="inferred from homology"/>
<comment type="similarity">
    <text evidence="1">Belongs to the Nav/unc-53 family.</text>
</comment>
<evidence type="ECO:0000259" key="5">
    <source>
        <dbReference type="SMART" id="SM00382"/>
    </source>
</evidence>
<dbReference type="PANTHER" id="PTHR12784:SF28">
    <property type="entry name" value="PROTEIN SICKIE"/>
    <property type="match status" value="1"/>
</dbReference>
<feature type="coiled-coil region" evidence="3">
    <location>
        <begin position="12"/>
        <end position="39"/>
    </location>
</feature>
<feature type="region of interest" description="Disordered" evidence="4">
    <location>
        <begin position="495"/>
        <end position="529"/>
    </location>
</feature>
<dbReference type="InterPro" id="IPR057126">
    <property type="entry name" value="NAV1-like_ubiquitin-like"/>
</dbReference>
<organism evidence="6 7">
    <name type="scientific">Amphibalanus amphitrite</name>
    <name type="common">Striped barnacle</name>
    <name type="synonym">Balanus amphitrite</name>
    <dbReference type="NCBI Taxonomy" id="1232801"/>
    <lineage>
        <taxon>Eukaryota</taxon>
        <taxon>Metazoa</taxon>
        <taxon>Ecdysozoa</taxon>
        <taxon>Arthropoda</taxon>
        <taxon>Crustacea</taxon>
        <taxon>Multicrustacea</taxon>
        <taxon>Cirripedia</taxon>
        <taxon>Thoracica</taxon>
        <taxon>Thoracicalcarea</taxon>
        <taxon>Balanomorpha</taxon>
        <taxon>Balanoidea</taxon>
        <taxon>Balanidae</taxon>
        <taxon>Amphibalaninae</taxon>
        <taxon>Amphibalanus</taxon>
    </lineage>
</organism>
<evidence type="ECO:0000256" key="3">
    <source>
        <dbReference type="SAM" id="Coils"/>
    </source>
</evidence>
<dbReference type="GO" id="GO:0022008">
    <property type="term" value="P:neurogenesis"/>
    <property type="evidence" value="ECO:0007669"/>
    <property type="project" value="InterPro"/>
</dbReference>
<dbReference type="Proteomes" id="UP000440578">
    <property type="component" value="Unassembled WGS sequence"/>
</dbReference>
<dbReference type="SUPFAM" id="SSF52540">
    <property type="entry name" value="P-loop containing nucleoside triphosphate hydrolases"/>
    <property type="match status" value="1"/>
</dbReference>
<dbReference type="InterPro" id="IPR027417">
    <property type="entry name" value="P-loop_NTPase"/>
</dbReference>
<gene>
    <name evidence="6" type="primary">NAV2</name>
    <name evidence="6" type="ORF">FJT64_026743</name>
</gene>
<evidence type="ECO:0000256" key="2">
    <source>
        <dbReference type="ARBA" id="ARBA00023054"/>
    </source>
</evidence>
<evidence type="ECO:0000256" key="1">
    <source>
        <dbReference type="ARBA" id="ARBA00006255"/>
    </source>
</evidence>
<keyword evidence="7" id="KW-1185">Reference proteome</keyword>
<accession>A0A6A4WB11</accession>
<dbReference type="Pfam" id="PF23092">
    <property type="entry name" value="Ubiquitin_6"/>
    <property type="match status" value="1"/>
</dbReference>
<dbReference type="InterPro" id="IPR057568">
    <property type="entry name" value="CortBP2_NAV1-like_AAA_lid"/>
</dbReference>
<dbReference type="SMART" id="SM00382">
    <property type="entry name" value="AAA"/>
    <property type="match status" value="1"/>
</dbReference>
<feature type="compositionally biased region" description="Low complexity" evidence="4">
    <location>
        <begin position="39"/>
        <end position="54"/>
    </location>
</feature>
<feature type="region of interest" description="Disordered" evidence="4">
    <location>
        <begin position="39"/>
        <end position="72"/>
    </location>
</feature>
<feature type="compositionally biased region" description="Low complexity" evidence="4">
    <location>
        <begin position="520"/>
        <end position="529"/>
    </location>
</feature>
<dbReference type="InterPro" id="IPR039041">
    <property type="entry name" value="Nav/unc-53"/>
</dbReference>
<dbReference type="InterPro" id="IPR025662">
    <property type="entry name" value="Sigma_54_int_dom_ATP-bd_1"/>
</dbReference>
<dbReference type="Pfam" id="PF25408">
    <property type="entry name" value="AAA_lid_NAV1"/>
    <property type="match status" value="1"/>
</dbReference>
<evidence type="ECO:0000313" key="6">
    <source>
        <dbReference type="EMBL" id="KAF0300840.1"/>
    </source>
</evidence>
<dbReference type="EMBL" id="VIIS01001227">
    <property type="protein sequence ID" value="KAF0300840.1"/>
    <property type="molecule type" value="Genomic_DNA"/>
</dbReference>
<comment type="caution">
    <text evidence="6">The sequence shown here is derived from an EMBL/GenBank/DDBJ whole genome shotgun (WGS) entry which is preliminary data.</text>
</comment>
<feature type="domain" description="AAA+ ATPase" evidence="5">
    <location>
        <begin position="181"/>
        <end position="336"/>
    </location>
</feature>
<evidence type="ECO:0000313" key="7">
    <source>
        <dbReference type="Proteomes" id="UP000440578"/>
    </source>
</evidence>
<dbReference type="PROSITE" id="PS00675">
    <property type="entry name" value="SIGMA54_INTERACT_1"/>
    <property type="match status" value="1"/>
</dbReference>
<dbReference type="AlphaFoldDB" id="A0A6A4WB11"/>
<dbReference type="CDD" id="cd00009">
    <property type="entry name" value="AAA"/>
    <property type="match status" value="1"/>
</dbReference>
<name>A0A6A4WB11_AMPAM</name>
<reference evidence="6 7" key="1">
    <citation type="submission" date="2019-07" db="EMBL/GenBank/DDBJ databases">
        <title>Draft genome assembly of a fouling barnacle, Amphibalanus amphitrite (Darwin, 1854): The first reference genome for Thecostraca.</title>
        <authorList>
            <person name="Kim W."/>
        </authorList>
    </citation>
    <scope>NUCLEOTIDE SEQUENCE [LARGE SCALE GENOMIC DNA]</scope>
    <source>
        <strain evidence="6">SNU_AA5</strain>
        <tissue evidence="6">Soma without cirri and trophi</tissue>
    </source>
</reference>
<keyword evidence="2 3" id="KW-0175">Coiled coil</keyword>
<dbReference type="Gene3D" id="3.40.50.300">
    <property type="entry name" value="P-loop containing nucleotide triphosphate hydrolases"/>
    <property type="match status" value="1"/>
</dbReference>
<dbReference type="InterPro" id="IPR003593">
    <property type="entry name" value="AAA+_ATPase"/>
</dbReference>
<dbReference type="OrthoDB" id="2161974at2759"/>
<sequence length="529" mass="58240">MRLEALSSHHQLETLKETVSRLRKEMACLRQDNERLQRLVASRSANSSRSSLSAEPTTERPAPADSPGAGSDHKVLTASVRLDDEDFVVGNVTEHLSRLDPEHSLGIDSDSVSGYRLGELWRRLDEPAPPPELLPWGYTVGDVHQAELRLRGHPAGSVDAFVFETLIPKPIVHRYVSMLVEHRRVILCGQSGTGKTYLAHRLAEYLVRRSGRQPSPQAVVTLTVEPGGGRELHQYLAHLSERCRQPDAALPHCLILDNLHHVQALADVFNGFLSTAHTDPRCPYIIGTLSQPAGASTQLQLHHNFRWVLCANHVEPVRGFLGRFLRRRLLAAELAAGAHQPQLRAVFEWVPRVWHQLNKFLETHSSADVTMGPRLLLNCPTDLTASQVWFQGVWNYSIVPYLVETVRDGLLIYGRRASWHDPTQFVLDTYPWPRAAAHAGADSLTRVRPEDVGYGTAAAAAAAAAASAEPADVERRPLADTDPLLSMLRSLQEAAGYSAHSGRPSSAATTPERPPEPPAGRRAAGQATL</sequence>
<evidence type="ECO:0000256" key="4">
    <source>
        <dbReference type="SAM" id="MobiDB-lite"/>
    </source>
</evidence>
<protein>
    <submittedName>
        <fullName evidence="6">Neuron navigator 2</fullName>
    </submittedName>
</protein>